<dbReference type="NCBIfam" id="TIGR00229">
    <property type="entry name" value="sensory_box"/>
    <property type="match status" value="1"/>
</dbReference>
<dbReference type="PANTHER" id="PTHR43065">
    <property type="entry name" value="SENSOR HISTIDINE KINASE"/>
    <property type="match status" value="1"/>
</dbReference>
<keyword evidence="3 4" id="KW-0597">Phosphoprotein</keyword>
<dbReference type="InterPro" id="IPR005467">
    <property type="entry name" value="His_kinase_dom"/>
</dbReference>
<dbReference type="RefSeq" id="WP_120639428.1">
    <property type="nucleotide sequence ID" value="NZ_RAQU01000110.1"/>
</dbReference>
<feature type="domain" description="PAS" evidence="7">
    <location>
        <begin position="143"/>
        <end position="213"/>
    </location>
</feature>
<comment type="caution">
    <text evidence="9">The sequence shown here is derived from an EMBL/GenBank/DDBJ whole genome shotgun (WGS) entry which is preliminary data.</text>
</comment>
<dbReference type="Gene3D" id="3.40.50.2300">
    <property type="match status" value="2"/>
</dbReference>
<sequence length="633" mass="68201">MPDTMTQPMGSDRRRGTLLVVDDEPEILTALEDLFEEDFRVHAARSGAEGLEILRRAPDVDVIISDQRMPGMTGDAFLAQAREISQAEALLLTGYAELDAVISAVNKGRIAFYAPKPWDPEGLRSMVLSAMERHRLARALETERALLRGLLDASSDPLSFKDRNGRFIRLNAAKAEALGGTVESLLGQRESTLLPPEAAAALVMAEQEVMQSGQGTDQTGLAAGEAGSRWVRVQRLPIPGRDGHATHLATIEHDLTEQRMLEERLRQAEKMQALGTMAGGVAHDFNNLLTAILGSLDLLLQSGTHDARGEMLLKTAITAAERGSALTRRLLSFSRKRELQLRPADLNRMVQEMDGLLSRSLGEQVTVRHALGEHLWPALADQEQFALGLLNLCINSRDAMPDGGVITLSTRNVSVAEEEVPDLHPGDYVVLGVADTGTGMPPEVMAKAFEPFFTTKEVGKGTGLGLSMVYGLARQSGGTVTLDSRPGEGTLVEVYLPRSDWSGASSQVPEGQAPACHSCRVLVVDDDAAVRGITTTFLNELGHSTLEAADGAAALALLEAGEQVDLLVTDVAMPGISGAELATRVRARWPEMPVLLLTGYADPAMQSDGFPVLRKPFRQTELARQVAAVLRRG</sequence>
<organism evidence="9 12">
    <name type="scientific">Teichococcus wenyumeiae</name>
    <dbReference type="NCBI Taxonomy" id="2478470"/>
    <lineage>
        <taxon>Bacteria</taxon>
        <taxon>Pseudomonadati</taxon>
        <taxon>Pseudomonadota</taxon>
        <taxon>Alphaproteobacteria</taxon>
        <taxon>Acetobacterales</taxon>
        <taxon>Roseomonadaceae</taxon>
        <taxon>Roseomonas</taxon>
    </lineage>
</organism>
<feature type="modified residue" description="4-aspartylphosphate" evidence="4">
    <location>
        <position position="570"/>
    </location>
</feature>
<dbReference type="SUPFAM" id="SSF47384">
    <property type="entry name" value="Homodimeric domain of signal transducing histidine kinase"/>
    <property type="match status" value="1"/>
</dbReference>
<evidence type="ECO:0000256" key="4">
    <source>
        <dbReference type="PROSITE-ProRule" id="PRU00169"/>
    </source>
</evidence>
<keyword evidence="11" id="KW-1185">Reference proteome</keyword>
<dbReference type="InterPro" id="IPR013656">
    <property type="entry name" value="PAS_4"/>
</dbReference>
<dbReference type="InterPro" id="IPR035965">
    <property type="entry name" value="PAS-like_dom_sf"/>
</dbReference>
<evidence type="ECO:0000259" key="7">
    <source>
        <dbReference type="PROSITE" id="PS50112"/>
    </source>
</evidence>
<gene>
    <name evidence="9" type="ORF">D6Z83_16770</name>
    <name evidence="10" type="ORF">EBE87_03175</name>
</gene>
<dbReference type="SMART" id="SM00448">
    <property type="entry name" value="REC"/>
    <property type="match status" value="2"/>
</dbReference>
<dbReference type="SMART" id="SM00388">
    <property type="entry name" value="HisKA"/>
    <property type="match status" value="1"/>
</dbReference>
<evidence type="ECO:0000313" key="10">
    <source>
        <dbReference type="EMBL" id="RMI26303.1"/>
    </source>
</evidence>
<dbReference type="InterPro" id="IPR001789">
    <property type="entry name" value="Sig_transdc_resp-reg_receiver"/>
</dbReference>
<dbReference type="PROSITE" id="PS50113">
    <property type="entry name" value="PAC"/>
    <property type="match status" value="1"/>
</dbReference>
<dbReference type="PANTHER" id="PTHR43065:SF42">
    <property type="entry name" value="TWO-COMPONENT SENSOR PPRA"/>
    <property type="match status" value="1"/>
</dbReference>
<dbReference type="AlphaFoldDB" id="A0A3A9JAE2"/>
<dbReference type="InterPro" id="IPR036890">
    <property type="entry name" value="HATPase_C_sf"/>
</dbReference>
<evidence type="ECO:0000259" key="8">
    <source>
        <dbReference type="PROSITE" id="PS50113"/>
    </source>
</evidence>
<evidence type="ECO:0000259" key="6">
    <source>
        <dbReference type="PROSITE" id="PS50110"/>
    </source>
</evidence>
<feature type="domain" description="PAC" evidence="8">
    <location>
        <begin position="215"/>
        <end position="267"/>
    </location>
</feature>
<evidence type="ECO:0000256" key="3">
    <source>
        <dbReference type="ARBA" id="ARBA00022553"/>
    </source>
</evidence>
<dbReference type="InterPro" id="IPR011006">
    <property type="entry name" value="CheY-like_superfamily"/>
</dbReference>
<evidence type="ECO:0000256" key="1">
    <source>
        <dbReference type="ARBA" id="ARBA00000085"/>
    </source>
</evidence>
<dbReference type="Pfam" id="PF00512">
    <property type="entry name" value="HisKA"/>
    <property type="match status" value="1"/>
</dbReference>
<dbReference type="EMBL" id="RFLX01000002">
    <property type="protein sequence ID" value="RMI26303.1"/>
    <property type="molecule type" value="Genomic_DNA"/>
</dbReference>
<dbReference type="SUPFAM" id="SSF55785">
    <property type="entry name" value="PYP-like sensor domain (PAS domain)"/>
    <property type="match status" value="1"/>
</dbReference>
<dbReference type="EMBL" id="RAQU01000110">
    <property type="protein sequence ID" value="RKK03020.1"/>
    <property type="molecule type" value="Genomic_DNA"/>
</dbReference>
<name>A0A3A9JAE2_9PROT</name>
<dbReference type="SMART" id="SM00387">
    <property type="entry name" value="HATPase_c"/>
    <property type="match status" value="1"/>
</dbReference>
<comment type="catalytic activity">
    <reaction evidence="1">
        <text>ATP + protein L-histidine = ADP + protein N-phospho-L-histidine.</text>
        <dbReference type="EC" id="2.7.13.3"/>
    </reaction>
</comment>
<dbReference type="InterPro" id="IPR003594">
    <property type="entry name" value="HATPase_dom"/>
</dbReference>
<accession>A0A3A9JAE2</accession>
<evidence type="ECO:0000313" key="11">
    <source>
        <dbReference type="Proteomes" id="UP000274097"/>
    </source>
</evidence>
<dbReference type="PROSITE" id="PS50112">
    <property type="entry name" value="PAS"/>
    <property type="match status" value="1"/>
</dbReference>
<dbReference type="Gene3D" id="3.30.450.20">
    <property type="entry name" value="PAS domain"/>
    <property type="match status" value="1"/>
</dbReference>
<dbReference type="Gene3D" id="3.30.565.10">
    <property type="entry name" value="Histidine kinase-like ATPase, C-terminal domain"/>
    <property type="match status" value="1"/>
</dbReference>
<feature type="domain" description="Response regulatory" evidence="6">
    <location>
        <begin position="17"/>
        <end position="131"/>
    </location>
</feature>
<dbReference type="InterPro" id="IPR036097">
    <property type="entry name" value="HisK_dim/P_sf"/>
</dbReference>
<evidence type="ECO:0000313" key="12">
    <source>
        <dbReference type="Proteomes" id="UP000278036"/>
    </source>
</evidence>
<dbReference type="InterPro" id="IPR000014">
    <property type="entry name" value="PAS"/>
</dbReference>
<feature type="domain" description="Histidine kinase" evidence="5">
    <location>
        <begin position="280"/>
        <end position="500"/>
    </location>
</feature>
<dbReference type="CDD" id="cd00082">
    <property type="entry name" value="HisKA"/>
    <property type="match status" value="1"/>
</dbReference>
<evidence type="ECO:0000256" key="2">
    <source>
        <dbReference type="ARBA" id="ARBA00012438"/>
    </source>
</evidence>
<dbReference type="InterPro" id="IPR004358">
    <property type="entry name" value="Sig_transdc_His_kin-like_C"/>
</dbReference>
<dbReference type="SUPFAM" id="SSF55874">
    <property type="entry name" value="ATPase domain of HSP90 chaperone/DNA topoisomerase II/histidine kinase"/>
    <property type="match status" value="1"/>
</dbReference>
<evidence type="ECO:0000259" key="5">
    <source>
        <dbReference type="PROSITE" id="PS50109"/>
    </source>
</evidence>
<dbReference type="GO" id="GO:0000155">
    <property type="term" value="F:phosphorelay sensor kinase activity"/>
    <property type="evidence" value="ECO:0007669"/>
    <property type="project" value="InterPro"/>
</dbReference>
<feature type="domain" description="Response regulatory" evidence="6">
    <location>
        <begin position="520"/>
        <end position="630"/>
    </location>
</feature>
<dbReference type="CDD" id="cd17569">
    <property type="entry name" value="REC_HupR-like"/>
    <property type="match status" value="1"/>
</dbReference>
<dbReference type="Pfam" id="PF02518">
    <property type="entry name" value="HATPase_c"/>
    <property type="match status" value="1"/>
</dbReference>
<dbReference type="PROSITE" id="PS50109">
    <property type="entry name" value="HIS_KIN"/>
    <property type="match status" value="1"/>
</dbReference>
<dbReference type="InterPro" id="IPR000700">
    <property type="entry name" value="PAS-assoc_C"/>
</dbReference>
<dbReference type="EC" id="2.7.13.3" evidence="2"/>
<dbReference type="PRINTS" id="PR00344">
    <property type="entry name" value="BCTRLSENSOR"/>
</dbReference>
<dbReference type="Pfam" id="PF00072">
    <property type="entry name" value="Response_reg"/>
    <property type="match status" value="2"/>
</dbReference>
<dbReference type="PROSITE" id="PS50110">
    <property type="entry name" value="RESPONSE_REGULATORY"/>
    <property type="match status" value="2"/>
</dbReference>
<protein>
    <recommendedName>
        <fullName evidence="2">histidine kinase</fullName>
        <ecNumber evidence="2">2.7.13.3</ecNumber>
    </recommendedName>
</protein>
<evidence type="ECO:0000313" key="9">
    <source>
        <dbReference type="EMBL" id="RKK03020.1"/>
    </source>
</evidence>
<dbReference type="InterPro" id="IPR003661">
    <property type="entry name" value="HisK_dim/P_dom"/>
</dbReference>
<proteinExistence type="predicted"/>
<reference evidence="9 12" key="1">
    <citation type="submission" date="2018-09" db="EMBL/GenBank/DDBJ databases">
        <title>Roseomonas sp. nov., isolated from feces of Tibetan antelopes in the Qinghai-Tibet plateau, China.</title>
        <authorList>
            <person name="Tian Z."/>
        </authorList>
    </citation>
    <scope>NUCLEOTIDE SEQUENCE [LARGE SCALE GENOMIC DNA]</scope>
    <source>
        <strain evidence="10 11">Z23</strain>
        <strain evidence="9 12">Z24</strain>
    </source>
</reference>
<dbReference type="Proteomes" id="UP000278036">
    <property type="component" value="Unassembled WGS sequence"/>
</dbReference>
<feature type="modified residue" description="4-aspartylphosphate" evidence="4">
    <location>
        <position position="66"/>
    </location>
</feature>
<dbReference type="OrthoDB" id="9796100at2"/>
<dbReference type="InParanoid" id="A0A3A9JAE2"/>
<dbReference type="SMART" id="SM00091">
    <property type="entry name" value="PAS"/>
    <property type="match status" value="1"/>
</dbReference>
<dbReference type="Pfam" id="PF08448">
    <property type="entry name" value="PAS_4"/>
    <property type="match status" value="1"/>
</dbReference>
<dbReference type="SUPFAM" id="SSF52172">
    <property type="entry name" value="CheY-like"/>
    <property type="match status" value="2"/>
</dbReference>
<dbReference type="Proteomes" id="UP000274097">
    <property type="component" value="Unassembled WGS sequence"/>
</dbReference>
<dbReference type="Gene3D" id="1.10.287.130">
    <property type="match status" value="1"/>
</dbReference>